<evidence type="ECO:0000313" key="3">
    <source>
        <dbReference type="EnsemblPlants" id="PAC:32983559.CDS.1"/>
    </source>
</evidence>
<dbReference type="EMBL" id="ABEU02000016">
    <property type="protein sequence ID" value="PNR38033.1"/>
    <property type="molecule type" value="Genomic_DNA"/>
</dbReference>
<name>A0A2K1J933_PHYPA</name>
<accession>A0A2K1J933</accession>
<dbReference type="Gramene" id="Pp3c16_17720V3.1">
    <property type="protein sequence ID" value="PAC:32983559.CDS.1"/>
    <property type="gene ID" value="Pp3c16_17720"/>
</dbReference>
<evidence type="ECO:0000313" key="4">
    <source>
        <dbReference type="Proteomes" id="UP000006727"/>
    </source>
</evidence>
<dbReference type="Gramene" id="Pp3c16_17720V3.2">
    <property type="protein sequence ID" value="PAC:32983560.CDS.1"/>
    <property type="gene ID" value="Pp3c16_17720"/>
</dbReference>
<protein>
    <submittedName>
        <fullName evidence="2 3">Uncharacterized protein</fullName>
    </submittedName>
</protein>
<dbReference type="AlphaFoldDB" id="A0A2K1J933"/>
<reference evidence="2 4" key="1">
    <citation type="journal article" date="2008" name="Science">
        <title>The Physcomitrella genome reveals evolutionary insights into the conquest of land by plants.</title>
        <authorList>
            <person name="Rensing S."/>
            <person name="Lang D."/>
            <person name="Zimmer A."/>
            <person name="Terry A."/>
            <person name="Salamov A."/>
            <person name="Shapiro H."/>
            <person name="Nishiyama T."/>
            <person name="Perroud P.-F."/>
            <person name="Lindquist E."/>
            <person name="Kamisugi Y."/>
            <person name="Tanahashi T."/>
            <person name="Sakakibara K."/>
            <person name="Fujita T."/>
            <person name="Oishi K."/>
            <person name="Shin-I T."/>
            <person name="Kuroki Y."/>
            <person name="Toyoda A."/>
            <person name="Suzuki Y."/>
            <person name="Hashimoto A."/>
            <person name="Yamaguchi K."/>
            <person name="Sugano A."/>
            <person name="Kohara Y."/>
            <person name="Fujiyama A."/>
            <person name="Anterola A."/>
            <person name="Aoki S."/>
            <person name="Ashton N."/>
            <person name="Barbazuk W.B."/>
            <person name="Barker E."/>
            <person name="Bennetzen J."/>
            <person name="Bezanilla M."/>
            <person name="Blankenship R."/>
            <person name="Cho S.H."/>
            <person name="Dutcher S."/>
            <person name="Estelle M."/>
            <person name="Fawcett J.A."/>
            <person name="Gundlach H."/>
            <person name="Hanada K."/>
            <person name="Heyl A."/>
            <person name="Hicks K.A."/>
            <person name="Hugh J."/>
            <person name="Lohr M."/>
            <person name="Mayer K."/>
            <person name="Melkozernov A."/>
            <person name="Murata T."/>
            <person name="Nelson D."/>
            <person name="Pils B."/>
            <person name="Prigge M."/>
            <person name="Reiss B."/>
            <person name="Renner T."/>
            <person name="Rombauts S."/>
            <person name="Rushton P."/>
            <person name="Sanderfoot A."/>
            <person name="Schween G."/>
            <person name="Shiu S.-H."/>
            <person name="Stueber K."/>
            <person name="Theodoulou F.L."/>
            <person name="Tu H."/>
            <person name="Van de Peer Y."/>
            <person name="Verrier P.J."/>
            <person name="Waters E."/>
            <person name="Wood A."/>
            <person name="Yang L."/>
            <person name="Cove D."/>
            <person name="Cuming A."/>
            <person name="Hasebe M."/>
            <person name="Lucas S."/>
            <person name="Mishler D.B."/>
            <person name="Reski R."/>
            <person name="Grigoriev I."/>
            <person name="Quatrano R.S."/>
            <person name="Boore J.L."/>
        </authorList>
    </citation>
    <scope>NUCLEOTIDE SEQUENCE [LARGE SCALE GENOMIC DNA]</scope>
    <source>
        <strain evidence="3 4">cv. Gransden 2004</strain>
    </source>
</reference>
<dbReference type="EnsemblPlants" id="Pp3c16_17720V3.2">
    <property type="protein sequence ID" value="PAC:32983560.CDS.1"/>
    <property type="gene ID" value="Pp3c16_17720"/>
</dbReference>
<reference evidence="3" key="3">
    <citation type="submission" date="2020-12" db="UniProtKB">
        <authorList>
            <consortium name="EnsemblPlants"/>
        </authorList>
    </citation>
    <scope>IDENTIFICATION</scope>
</reference>
<evidence type="ECO:0000313" key="2">
    <source>
        <dbReference type="EMBL" id="PNR38033.1"/>
    </source>
</evidence>
<dbReference type="InParanoid" id="A0A2K1J933"/>
<reference evidence="2 4" key="2">
    <citation type="journal article" date="2018" name="Plant J.">
        <title>The Physcomitrella patens chromosome-scale assembly reveals moss genome structure and evolution.</title>
        <authorList>
            <person name="Lang D."/>
            <person name="Ullrich K.K."/>
            <person name="Murat F."/>
            <person name="Fuchs J."/>
            <person name="Jenkins J."/>
            <person name="Haas F.B."/>
            <person name="Piednoel M."/>
            <person name="Gundlach H."/>
            <person name="Van Bel M."/>
            <person name="Meyberg R."/>
            <person name="Vives C."/>
            <person name="Morata J."/>
            <person name="Symeonidi A."/>
            <person name="Hiss M."/>
            <person name="Muchero W."/>
            <person name="Kamisugi Y."/>
            <person name="Saleh O."/>
            <person name="Blanc G."/>
            <person name="Decker E.L."/>
            <person name="van Gessel N."/>
            <person name="Grimwood J."/>
            <person name="Hayes R.D."/>
            <person name="Graham S.W."/>
            <person name="Gunter L.E."/>
            <person name="McDaniel S.F."/>
            <person name="Hoernstein S.N.W."/>
            <person name="Larsson A."/>
            <person name="Li F.W."/>
            <person name="Perroud P.F."/>
            <person name="Phillips J."/>
            <person name="Ranjan P."/>
            <person name="Rokshar D.S."/>
            <person name="Rothfels C.J."/>
            <person name="Schneider L."/>
            <person name="Shu S."/>
            <person name="Stevenson D.W."/>
            <person name="Thummler F."/>
            <person name="Tillich M."/>
            <person name="Villarreal Aguilar J.C."/>
            <person name="Widiez T."/>
            <person name="Wong G.K."/>
            <person name="Wymore A."/>
            <person name="Zhang Y."/>
            <person name="Zimmer A.D."/>
            <person name="Quatrano R.S."/>
            <person name="Mayer K.F.X."/>
            <person name="Goodstein D."/>
            <person name="Casacuberta J.M."/>
            <person name="Vandepoele K."/>
            <person name="Reski R."/>
            <person name="Cuming A.C."/>
            <person name="Tuskan G.A."/>
            <person name="Maumus F."/>
            <person name="Salse J."/>
            <person name="Schmutz J."/>
            <person name="Rensing S.A."/>
        </authorList>
    </citation>
    <scope>NUCLEOTIDE SEQUENCE [LARGE SCALE GENOMIC DNA]</scope>
    <source>
        <strain evidence="3 4">cv. Gransden 2004</strain>
    </source>
</reference>
<feature type="signal peptide" evidence="1">
    <location>
        <begin position="1"/>
        <end position="23"/>
    </location>
</feature>
<proteinExistence type="predicted"/>
<organism evidence="2">
    <name type="scientific">Physcomitrium patens</name>
    <name type="common">Spreading-leaved earth moss</name>
    <name type="synonym">Physcomitrella patens</name>
    <dbReference type="NCBI Taxonomy" id="3218"/>
    <lineage>
        <taxon>Eukaryota</taxon>
        <taxon>Viridiplantae</taxon>
        <taxon>Streptophyta</taxon>
        <taxon>Embryophyta</taxon>
        <taxon>Bryophyta</taxon>
        <taxon>Bryophytina</taxon>
        <taxon>Bryopsida</taxon>
        <taxon>Funariidae</taxon>
        <taxon>Funariales</taxon>
        <taxon>Funariaceae</taxon>
        <taxon>Physcomitrium</taxon>
    </lineage>
</organism>
<sequence>MFTIKNQLCCIPFLCCNFLKCLCYELQHINLQVCVHFPNTHTYTCTQCIQLD</sequence>
<keyword evidence="1" id="KW-0732">Signal</keyword>
<dbReference type="EnsemblPlants" id="Pp3c16_17720V3.1">
    <property type="protein sequence ID" value="PAC:32983559.CDS.1"/>
    <property type="gene ID" value="Pp3c16_17720"/>
</dbReference>
<dbReference type="Proteomes" id="UP000006727">
    <property type="component" value="Chromosome 16"/>
</dbReference>
<gene>
    <name evidence="2" type="ORF">PHYPA_021144</name>
</gene>
<evidence type="ECO:0000256" key="1">
    <source>
        <dbReference type="SAM" id="SignalP"/>
    </source>
</evidence>
<keyword evidence="4" id="KW-1185">Reference proteome</keyword>
<feature type="chain" id="PRO_5036318946" evidence="1">
    <location>
        <begin position="24"/>
        <end position="52"/>
    </location>
</feature>